<dbReference type="EMBL" id="FOMW01000010">
    <property type="protein sequence ID" value="SFE74826.1"/>
    <property type="molecule type" value="Genomic_DNA"/>
</dbReference>
<dbReference type="SUPFAM" id="SSF53098">
    <property type="entry name" value="Ribonuclease H-like"/>
    <property type="match status" value="1"/>
</dbReference>
<dbReference type="STRING" id="74348.SAMN04488523_11021"/>
<dbReference type="InterPro" id="IPR036397">
    <property type="entry name" value="RNaseH_sf"/>
</dbReference>
<dbReference type="InterPro" id="IPR012337">
    <property type="entry name" value="RNaseH-like_sf"/>
</dbReference>
<name>A0A1I2D2S9_9RHOB</name>
<evidence type="ECO:0000313" key="2">
    <source>
        <dbReference type="Proteomes" id="UP000198977"/>
    </source>
</evidence>
<accession>A0A1I2D2S9</accession>
<evidence type="ECO:0000313" key="1">
    <source>
        <dbReference type="EMBL" id="SFE74826.1"/>
    </source>
</evidence>
<proteinExistence type="predicted"/>
<protein>
    <recommendedName>
        <fullName evidence="3">Exonuclease</fullName>
    </recommendedName>
</protein>
<dbReference type="Gene3D" id="3.30.420.10">
    <property type="entry name" value="Ribonuclease H-like superfamily/Ribonuclease H"/>
    <property type="match status" value="1"/>
</dbReference>
<gene>
    <name evidence="1" type="ORF">SAMN04488523_11021</name>
</gene>
<dbReference type="OrthoDB" id="5705783at2"/>
<organism evidence="1 2">
    <name type="scientific">Sulfitobacter brevis</name>
    <dbReference type="NCBI Taxonomy" id="74348"/>
    <lineage>
        <taxon>Bacteria</taxon>
        <taxon>Pseudomonadati</taxon>
        <taxon>Pseudomonadota</taxon>
        <taxon>Alphaproteobacteria</taxon>
        <taxon>Rhodobacterales</taxon>
        <taxon>Roseobacteraceae</taxon>
        <taxon>Sulfitobacter</taxon>
    </lineage>
</organism>
<evidence type="ECO:0008006" key="3">
    <source>
        <dbReference type="Google" id="ProtNLM"/>
    </source>
</evidence>
<dbReference type="GO" id="GO:0003676">
    <property type="term" value="F:nucleic acid binding"/>
    <property type="evidence" value="ECO:0007669"/>
    <property type="project" value="InterPro"/>
</dbReference>
<dbReference type="RefSeq" id="WP_093924474.1">
    <property type="nucleotide sequence ID" value="NZ_FOMW01000010.1"/>
</dbReference>
<sequence length="174" mass="19701">MFDAPVFIDFEASSLSDDSWPIEVGMSWTDGKRVITHSSLIRPRHDWSSTEWDEGSAKIHNIPKRDLIAAPEADLVARWLEDLVDGRPLVSDALSFDERWLRLLVGPQDWCRVHSMDVALEWAFAQNGRINPGKLGLAYKVIRSQHTQHRAGPDAAGHAYAWRKVMKSKQKDGS</sequence>
<dbReference type="Proteomes" id="UP000198977">
    <property type="component" value="Unassembled WGS sequence"/>
</dbReference>
<keyword evidence="2" id="KW-1185">Reference proteome</keyword>
<dbReference type="AlphaFoldDB" id="A0A1I2D2S9"/>
<reference evidence="1 2" key="1">
    <citation type="submission" date="2016-10" db="EMBL/GenBank/DDBJ databases">
        <authorList>
            <person name="de Groot N.N."/>
        </authorList>
    </citation>
    <scope>NUCLEOTIDE SEQUENCE [LARGE SCALE GENOMIC DNA]</scope>
    <source>
        <strain evidence="1 2">DSM 11443</strain>
    </source>
</reference>